<evidence type="ECO:0000256" key="1">
    <source>
        <dbReference type="SAM" id="MobiDB-lite"/>
    </source>
</evidence>
<gene>
    <name evidence="2" type="ORF">UY3_15852</name>
</gene>
<proteinExistence type="predicted"/>
<sequence>MELSWNGSGPRPGYVPGTKERVLRLGPVPTVGGRLKSPGPAAGTPGWQQSPWDQWLGPRAGSRLSGAGGRDPGWQGAGGRIPRQQQSPKAGGQDLGSVSATQNHLTRHRLATPVLRRCFANRQAAATCDLHLAWRRLGLLQNRPPSWAALSGNTELAPLPSPQGHSGSLLGITVELTGHDGAQLPGDAP</sequence>
<reference evidence="3" key="1">
    <citation type="journal article" date="2013" name="Nat. Genet.">
        <title>The draft genomes of soft-shell turtle and green sea turtle yield insights into the development and evolution of the turtle-specific body plan.</title>
        <authorList>
            <person name="Wang Z."/>
            <person name="Pascual-Anaya J."/>
            <person name="Zadissa A."/>
            <person name="Li W."/>
            <person name="Niimura Y."/>
            <person name="Huang Z."/>
            <person name="Li C."/>
            <person name="White S."/>
            <person name="Xiong Z."/>
            <person name="Fang D."/>
            <person name="Wang B."/>
            <person name="Ming Y."/>
            <person name="Chen Y."/>
            <person name="Zheng Y."/>
            <person name="Kuraku S."/>
            <person name="Pignatelli M."/>
            <person name="Herrero J."/>
            <person name="Beal K."/>
            <person name="Nozawa M."/>
            <person name="Li Q."/>
            <person name="Wang J."/>
            <person name="Zhang H."/>
            <person name="Yu L."/>
            <person name="Shigenobu S."/>
            <person name="Wang J."/>
            <person name="Liu J."/>
            <person name="Flicek P."/>
            <person name="Searle S."/>
            <person name="Wang J."/>
            <person name="Kuratani S."/>
            <person name="Yin Y."/>
            <person name="Aken B."/>
            <person name="Zhang G."/>
            <person name="Irie N."/>
        </authorList>
    </citation>
    <scope>NUCLEOTIDE SEQUENCE [LARGE SCALE GENOMIC DNA]</scope>
</reference>
<protein>
    <submittedName>
        <fullName evidence="2">Uncharacterized protein</fullName>
    </submittedName>
</protein>
<dbReference type="EMBL" id="KB574110">
    <property type="protein sequence ID" value="EMP27059.1"/>
    <property type="molecule type" value="Genomic_DNA"/>
</dbReference>
<evidence type="ECO:0000313" key="3">
    <source>
        <dbReference type="Proteomes" id="UP000031443"/>
    </source>
</evidence>
<dbReference type="AlphaFoldDB" id="M7AR04"/>
<keyword evidence="3" id="KW-1185">Reference proteome</keyword>
<organism evidence="2 3">
    <name type="scientific">Chelonia mydas</name>
    <name type="common">Green sea-turtle</name>
    <name type="synonym">Chelonia agassizi</name>
    <dbReference type="NCBI Taxonomy" id="8469"/>
    <lineage>
        <taxon>Eukaryota</taxon>
        <taxon>Metazoa</taxon>
        <taxon>Chordata</taxon>
        <taxon>Craniata</taxon>
        <taxon>Vertebrata</taxon>
        <taxon>Euteleostomi</taxon>
        <taxon>Archelosauria</taxon>
        <taxon>Testudinata</taxon>
        <taxon>Testudines</taxon>
        <taxon>Cryptodira</taxon>
        <taxon>Durocryptodira</taxon>
        <taxon>Americhelydia</taxon>
        <taxon>Chelonioidea</taxon>
        <taxon>Cheloniidae</taxon>
        <taxon>Chelonia</taxon>
    </lineage>
</organism>
<evidence type="ECO:0000313" key="2">
    <source>
        <dbReference type="EMBL" id="EMP27059.1"/>
    </source>
</evidence>
<feature type="compositionally biased region" description="Gly residues" evidence="1">
    <location>
        <begin position="66"/>
        <end position="79"/>
    </location>
</feature>
<name>M7AR04_CHEMY</name>
<dbReference type="Proteomes" id="UP000031443">
    <property type="component" value="Unassembled WGS sequence"/>
</dbReference>
<feature type="region of interest" description="Disordered" evidence="1">
    <location>
        <begin position="1"/>
        <end position="104"/>
    </location>
</feature>
<accession>M7AR04</accession>